<accession>A0A3P3W125</accession>
<dbReference type="Pfam" id="PF12770">
    <property type="entry name" value="CHAT"/>
    <property type="match status" value="1"/>
</dbReference>
<dbReference type="Proteomes" id="UP000274391">
    <property type="component" value="Unassembled WGS sequence"/>
</dbReference>
<organism evidence="2 3">
    <name type="scientific">Gulosibacter macacae</name>
    <dbReference type="NCBI Taxonomy" id="2488791"/>
    <lineage>
        <taxon>Bacteria</taxon>
        <taxon>Bacillati</taxon>
        <taxon>Actinomycetota</taxon>
        <taxon>Actinomycetes</taxon>
        <taxon>Micrococcales</taxon>
        <taxon>Microbacteriaceae</taxon>
        <taxon>Gulosibacter</taxon>
    </lineage>
</organism>
<reference evidence="2 3" key="1">
    <citation type="submission" date="2018-11" db="EMBL/GenBank/DDBJ databases">
        <title>YIM 102482-1 draft genome.</title>
        <authorList>
            <person name="Li G."/>
            <person name="Jiang Y."/>
        </authorList>
    </citation>
    <scope>NUCLEOTIDE SEQUENCE [LARGE SCALE GENOMIC DNA]</scope>
    <source>
        <strain evidence="2 3">YIM 102482-1</strain>
    </source>
</reference>
<gene>
    <name evidence="2" type="ORF">EG850_00900</name>
</gene>
<comment type="caution">
    <text evidence="2">The sequence shown here is derived from an EMBL/GenBank/DDBJ whole genome shotgun (WGS) entry which is preliminary data.</text>
</comment>
<keyword evidence="3" id="KW-1185">Reference proteome</keyword>
<name>A0A3P3W125_9MICO</name>
<evidence type="ECO:0000313" key="2">
    <source>
        <dbReference type="EMBL" id="RRJ88735.1"/>
    </source>
</evidence>
<evidence type="ECO:0000259" key="1">
    <source>
        <dbReference type="Pfam" id="PF12770"/>
    </source>
</evidence>
<dbReference type="InterPro" id="IPR024983">
    <property type="entry name" value="CHAT_dom"/>
</dbReference>
<feature type="domain" description="CHAT" evidence="1">
    <location>
        <begin position="83"/>
        <end position="332"/>
    </location>
</feature>
<dbReference type="AlphaFoldDB" id="A0A3P3W125"/>
<sequence length="402" mass="42513">MQRALLIKYAEAGAENPTGYFSWRWNDRPQDIATARIRATTLTRIDELLSDALPEPRGEETPSEALERALRRGALAHPESTAELGAALADALLPPGLLHLLDAPGGGAKPRLRIQPSPTLARVPWALLRPAPNRRPLAETATIETNVPAAIAARAKQQNAFAAGERIVAVIDPRVPGQAATGPLGSVLGRPTADDPLASLLDYGERLWPRVTEYEQLARRTDTDRHWLRDACADAARLLYVGHVTAADLNTAAGEQSALHLCCRDEAGRHDPLTAGELVNAAITLPPRCALIACGSGSDLRSAEPMGLALAAMLGGARLVTACAWTVPTDLALASFAGELHGRSPLRELILAVDRAHEGSDPAADLAAWQAERAEDWASGGAVADSPLLWATLNTLTLGSGS</sequence>
<protein>
    <submittedName>
        <fullName evidence="2">CHAT domain-containing protein</fullName>
    </submittedName>
</protein>
<evidence type="ECO:0000313" key="3">
    <source>
        <dbReference type="Proteomes" id="UP000274391"/>
    </source>
</evidence>
<proteinExistence type="predicted"/>
<dbReference type="EMBL" id="RQVS01000001">
    <property type="protein sequence ID" value="RRJ88735.1"/>
    <property type="molecule type" value="Genomic_DNA"/>
</dbReference>
<dbReference type="OrthoDB" id="3723950at2"/>
<dbReference type="RefSeq" id="WP_124968918.1">
    <property type="nucleotide sequence ID" value="NZ_RQVS01000001.1"/>
</dbReference>